<evidence type="ECO:0000256" key="6">
    <source>
        <dbReference type="ARBA" id="ARBA00022989"/>
    </source>
</evidence>
<feature type="domain" description="Cation efflux protein transmembrane" evidence="10">
    <location>
        <begin position="332"/>
        <end position="404"/>
    </location>
</feature>
<dbReference type="InterPro" id="IPR036837">
    <property type="entry name" value="Cation_efflux_CTD_sf"/>
</dbReference>
<evidence type="ECO:0000256" key="3">
    <source>
        <dbReference type="ARBA" id="ARBA00022448"/>
    </source>
</evidence>
<evidence type="ECO:0000256" key="4">
    <source>
        <dbReference type="ARBA" id="ARBA00022692"/>
    </source>
</evidence>
<comment type="subcellular location">
    <subcellularLocation>
        <location evidence="1">Membrane</location>
        <topology evidence="1">Multi-pass membrane protein</topology>
    </subcellularLocation>
</comment>
<feature type="transmembrane region" description="Helical" evidence="9">
    <location>
        <begin position="80"/>
        <end position="100"/>
    </location>
</feature>
<feature type="domain" description="Cation efflux protein transmembrane" evidence="10">
    <location>
        <begin position="9"/>
        <end position="137"/>
    </location>
</feature>
<feature type="domain" description="Cation efflux protein cytoplasmic" evidence="11">
    <location>
        <begin position="410"/>
        <end position="486"/>
    </location>
</feature>
<gene>
    <name evidence="12" type="ORF">B0A54_14665</name>
</gene>
<dbReference type="GO" id="GO:0006882">
    <property type="term" value="P:intracellular zinc ion homeostasis"/>
    <property type="evidence" value="ECO:0007669"/>
    <property type="project" value="TreeGrafter"/>
</dbReference>
<feature type="compositionally biased region" description="Basic and acidic residues" evidence="8">
    <location>
        <begin position="324"/>
        <end position="334"/>
    </location>
</feature>
<dbReference type="NCBIfam" id="TIGR01297">
    <property type="entry name" value="CDF"/>
    <property type="match status" value="2"/>
</dbReference>
<dbReference type="EMBL" id="NAJP01000085">
    <property type="protein sequence ID" value="TKA33488.1"/>
    <property type="molecule type" value="Genomic_DNA"/>
</dbReference>
<protein>
    <submittedName>
        <fullName evidence="12">Uncharacterized protein</fullName>
    </submittedName>
</protein>
<keyword evidence="7 9" id="KW-0472">Membrane</keyword>
<dbReference type="AlphaFoldDB" id="A0A4U0UDC2"/>
<organism evidence="12 13">
    <name type="scientific">Friedmanniomyces endolithicus</name>
    <dbReference type="NCBI Taxonomy" id="329885"/>
    <lineage>
        <taxon>Eukaryota</taxon>
        <taxon>Fungi</taxon>
        <taxon>Dikarya</taxon>
        <taxon>Ascomycota</taxon>
        <taxon>Pezizomycotina</taxon>
        <taxon>Dothideomycetes</taxon>
        <taxon>Dothideomycetidae</taxon>
        <taxon>Mycosphaerellales</taxon>
        <taxon>Teratosphaeriaceae</taxon>
        <taxon>Friedmanniomyces</taxon>
    </lineage>
</organism>
<dbReference type="FunFam" id="1.20.1510.10:FF:000021">
    <property type="entry name" value="Solute carrier family 30 (Zinc transporter), member 1"/>
    <property type="match status" value="1"/>
</dbReference>
<dbReference type="InterPro" id="IPR027470">
    <property type="entry name" value="Cation_efflux_CTD"/>
</dbReference>
<dbReference type="PANTHER" id="PTHR45820">
    <property type="entry name" value="FI23527P1"/>
    <property type="match status" value="1"/>
</dbReference>
<evidence type="ECO:0000259" key="11">
    <source>
        <dbReference type="Pfam" id="PF16916"/>
    </source>
</evidence>
<dbReference type="GO" id="GO:0005385">
    <property type="term" value="F:zinc ion transmembrane transporter activity"/>
    <property type="evidence" value="ECO:0007669"/>
    <property type="project" value="TreeGrafter"/>
</dbReference>
<evidence type="ECO:0000256" key="9">
    <source>
        <dbReference type="SAM" id="Phobius"/>
    </source>
</evidence>
<feature type="transmembrane region" description="Helical" evidence="9">
    <location>
        <begin position="379"/>
        <end position="396"/>
    </location>
</feature>
<dbReference type="OrthoDB" id="9944568at2759"/>
<dbReference type="GO" id="GO:0016020">
    <property type="term" value="C:membrane"/>
    <property type="evidence" value="ECO:0007669"/>
    <property type="project" value="UniProtKB-SubCell"/>
</dbReference>
<dbReference type="Pfam" id="PF16916">
    <property type="entry name" value="ZT_dimer"/>
    <property type="match status" value="1"/>
</dbReference>
<dbReference type="STRING" id="329885.A0A4U0UDC2"/>
<dbReference type="Pfam" id="PF01545">
    <property type="entry name" value="Cation_efflux"/>
    <property type="match status" value="2"/>
</dbReference>
<evidence type="ECO:0000256" key="7">
    <source>
        <dbReference type="ARBA" id="ARBA00023136"/>
    </source>
</evidence>
<keyword evidence="5" id="KW-0862">Zinc</keyword>
<feature type="transmembrane region" description="Helical" evidence="9">
    <location>
        <begin position="112"/>
        <end position="132"/>
    </location>
</feature>
<keyword evidence="6 9" id="KW-1133">Transmembrane helix</keyword>
<evidence type="ECO:0000256" key="2">
    <source>
        <dbReference type="ARBA" id="ARBA00008873"/>
    </source>
</evidence>
<dbReference type="InterPro" id="IPR058533">
    <property type="entry name" value="Cation_efflux_TM"/>
</dbReference>
<dbReference type="Gene3D" id="1.20.1510.10">
    <property type="entry name" value="Cation efflux protein transmembrane domain"/>
    <property type="match status" value="2"/>
</dbReference>
<feature type="region of interest" description="Disordered" evidence="8">
    <location>
        <begin position="315"/>
        <end position="334"/>
    </location>
</feature>
<evidence type="ECO:0000259" key="10">
    <source>
        <dbReference type="Pfam" id="PF01545"/>
    </source>
</evidence>
<keyword evidence="3" id="KW-0813">Transport</keyword>
<feature type="region of interest" description="Disordered" evidence="8">
    <location>
        <begin position="487"/>
        <end position="544"/>
    </location>
</feature>
<comment type="caution">
    <text evidence="12">The sequence shown here is derived from an EMBL/GenBank/DDBJ whole genome shotgun (WGS) entry which is preliminary data.</text>
</comment>
<feature type="transmembrane region" description="Helical" evidence="9">
    <location>
        <begin position="9"/>
        <end position="30"/>
    </location>
</feature>
<accession>A0A4U0UDC2</accession>
<dbReference type="InterPro" id="IPR002524">
    <property type="entry name" value="Cation_efflux"/>
</dbReference>
<dbReference type="Proteomes" id="UP000310066">
    <property type="component" value="Unassembled WGS sequence"/>
</dbReference>
<proteinExistence type="inferred from homology"/>
<feature type="compositionally biased region" description="Polar residues" evidence="8">
    <location>
        <begin position="202"/>
        <end position="213"/>
    </location>
</feature>
<evidence type="ECO:0000256" key="5">
    <source>
        <dbReference type="ARBA" id="ARBA00022833"/>
    </source>
</evidence>
<evidence type="ECO:0000256" key="1">
    <source>
        <dbReference type="ARBA" id="ARBA00004141"/>
    </source>
</evidence>
<keyword evidence="4 9" id="KW-0812">Transmembrane</keyword>
<feature type="transmembrane region" description="Helical" evidence="9">
    <location>
        <begin position="344"/>
        <end position="367"/>
    </location>
</feature>
<dbReference type="SUPFAM" id="SSF160240">
    <property type="entry name" value="Cation efflux protein cytoplasmic domain-like"/>
    <property type="match status" value="1"/>
</dbReference>
<dbReference type="InterPro" id="IPR027469">
    <property type="entry name" value="Cation_efflux_TMD_sf"/>
</dbReference>
<dbReference type="SUPFAM" id="SSF161111">
    <property type="entry name" value="Cation efflux protein transmembrane domain-like"/>
    <property type="match status" value="1"/>
</dbReference>
<dbReference type="PANTHER" id="PTHR45820:SF4">
    <property type="entry name" value="ZINC TRANSPORTER 63C, ISOFORM F"/>
    <property type="match status" value="1"/>
</dbReference>
<evidence type="ECO:0000313" key="12">
    <source>
        <dbReference type="EMBL" id="TKA33488.1"/>
    </source>
</evidence>
<evidence type="ECO:0000313" key="13">
    <source>
        <dbReference type="Proteomes" id="UP000310066"/>
    </source>
</evidence>
<comment type="similarity">
    <text evidence="2">Belongs to the cation diffusion facilitator (CDF) transporter (TC 2.A.4) family. SLC30A subfamily.</text>
</comment>
<reference evidence="12 13" key="1">
    <citation type="submission" date="2017-03" db="EMBL/GenBank/DDBJ databases">
        <title>Genomes of endolithic fungi from Antarctica.</title>
        <authorList>
            <person name="Coleine C."/>
            <person name="Masonjones S."/>
            <person name="Stajich J.E."/>
        </authorList>
    </citation>
    <scope>NUCLEOTIDE SEQUENCE [LARGE SCALE GENOMIC DNA]</scope>
    <source>
        <strain evidence="12 13">CCFEE 5311</strain>
    </source>
</reference>
<evidence type="ECO:0000256" key="8">
    <source>
        <dbReference type="SAM" id="MobiDB-lite"/>
    </source>
</evidence>
<feature type="compositionally biased region" description="Basic residues" evidence="8">
    <location>
        <begin position="228"/>
        <end position="237"/>
    </location>
</feature>
<sequence>MALTKSQRIIILLVIDIAFFFVELIIGYVVHSLALVADAFHMLNDVMSLLVGLWAVRIANSRGSSKMYTYGWQRAETLGALVNGLFLVALCVTIFLEAIQRFVEKPQVSQPKLILIVGCFGLLSNILGLLLFHDHSHGGGGHSHGGGNSHDHEHAHADGVRNAEEGHAHREEFGDHGHSHVGDETGNVVDVLPQTRIAGWPTTKTASSDSTAVEETPGSVPKSPSNRFAKRAHSRSRSRAYSGFDDIEVNPSAFRRSIIAAGRMEPVQSDEDPDADGEDAVTVANDQGDAHSHEHTGLIGNNQNGYGTITKRKTIDHKQHKHAQPKEDGNGGGHSHGDLNMKGIFLHVMGDALGNIGVIATALIIWLCKFPGRFYFDPAISLVITVIILCSAIPLCKAASRILLQAVPLGINVDDIKEDIEDLPGIISCHHLHVWQLSDTKMVASLHVQVGFDTKDEGSARYMHLAQNIRECLHEYGIHSSTIQPEFCLDPEHDHSEEGAAPNATDGSDDHDESGNGSPKQHGGRLSAKRPSAPGTRNASQAGSAREADACLLDCGDACGTGQSCCAPAATDGKEEHGHAH</sequence>
<name>A0A4U0UDC2_9PEZI</name>
<feature type="region of interest" description="Disordered" evidence="8">
    <location>
        <begin position="199"/>
        <end position="237"/>
    </location>
</feature>
<feature type="transmembrane region" description="Helical" evidence="9">
    <location>
        <begin position="42"/>
        <end position="59"/>
    </location>
</feature>